<evidence type="ECO:0000256" key="3">
    <source>
        <dbReference type="ARBA" id="ARBA00023002"/>
    </source>
</evidence>
<dbReference type="GO" id="GO:0016491">
    <property type="term" value="F:oxidoreductase activity"/>
    <property type="evidence" value="ECO:0007669"/>
    <property type="project" value="UniProtKB-KW"/>
</dbReference>
<dbReference type="Pfam" id="PF00106">
    <property type="entry name" value="adh_short"/>
    <property type="match status" value="1"/>
</dbReference>
<accession>A0A6A6PYU0</accession>
<evidence type="ECO:0000313" key="5">
    <source>
        <dbReference type="Proteomes" id="UP000799767"/>
    </source>
</evidence>
<dbReference type="PANTHER" id="PTHR43180">
    <property type="entry name" value="3-OXOACYL-(ACYL-CARRIER-PROTEIN) REDUCTASE (AFU_ORTHOLOGUE AFUA_6G11210)"/>
    <property type="match status" value="1"/>
</dbReference>
<gene>
    <name evidence="4" type="ORF">BDY17DRAFT_93651</name>
</gene>
<keyword evidence="2" id="KW-0521">NADP</keyword>
<evidence type="ECO:0000313" key="4">
    <source>
        <dbReference type="EMBL" id="KAF2484909.1"/>
    </source>
</evidence>
<dbReference type="Gene3D" id="3.40.50.720">
    <property type="entry name" value="NAD(P)-binding Rossmann-like Domain"/>
    <property type="match status" value="1"/>
</dbReference>
<evidence type="ECO:0000256" key="1">
    <source>
        <dbReference type="ARBA" id="ARBA00006484"/>
    </source>
</evidence>
<protein>
    <recommendedName>
        <fullName evidence="6">Short chain dehydrogenase/ reductase</fullName>
    </recommendedName>
</protein>
<dbReference type="InterPro" id="IPR036291">
    <property type="entry name" value="NAD(P)-bd_dom_sf"/>
</dbReference>
<keyword evidence="5" id="KW-1185">Reference proteome</keyword>
<evidence type="ECO:0000256" key="2">
    <source>
        <dbReference type="ARBA" id="ARBA00022857"/>
    </source>
</evidence>
<organism evidence="4 5">
    <name type="scientific">Neohortaea acidophila</name>
    <dbReference type="NCBI Taxonomy" id="245834"/>
    <lineage>
        <taxon>Eukaryota</taxon>
        <taxon>Fungi</taxon>
        <taxon>Dikarya</taxon>
        <taxon>Ascomycota</taxon>
        <taxon>Pezizomycotina</taxon>
        <taxon>Dothideomycetes</taxon>
        <taxon>Dothideomycetidae</taxon>
        <taxon>Mycosphaerellales</taxon>
        <taxon>Teratosphaeriaceae</taxon>
        <taxon>Neohortaea</taxon>
    </lineage>
</organism>
<dbReference type="EMBL" id="MU001633">
    <property type="protein sequence ID" value="KAF2484909.1"/>
    <property type="molecule type" value="Genomic_DNA"/>
</dbReference>
<comment type="similarity">
    <text evidence="1">Belongs to the short-chain dehydrogenases/reductases (SDR) family.</text>
</comment>
<dbReference type="AlphaFoldDB" id="A0A6A6PYU0"/>
<evidence type="ECO:0008006" key="6">
    <source>
        <dbReference type="Google" id="ProtNLM"/>
    </source>
</evidence>
<sequence length="304" mass="33019">MSVPEYQDTGPITIPESIAPTNLAGKSVIITGGASGLGRAYAQAFVDHGAFVTIADLNPGFGAKAVEELGAKNAQFLQTDVLNWDQLVQAFEAAIKNSPRQSLDVVIANAGIVGHDDIFTLEDPQAPPRKPNTKIVELNLTGLLYTVKLAFHYFRRQPAAAPYDRCLILKSSLAGYVDLPGSIQYNASKFGVRGVMRSLRRTAWREGWRVNLVAPWYIRTAALSQAVQDYLDGKGIGFALAEDSARAMLLIASDEKINGRALGVVSRQQNKLGVIDLDLDDYPAGNMYNDWQKIVLDTAGILVE</sequence>
<keyword evidence="3" id="KW-0560">Oxidoreductase</keyword>
<dbReference type="Proteomes" id="UP000799767">
    <property type="component" value="Unassembled WGS sequence"/>
</dbReference>
<dbReference type="RefSeq" id="XP_033591478.1">
    <property type="nucleotide sequence ID" value="XM_033738844.1"/>
</dbReference>
<dbReference type="OrthoDB" id="5371740at2759"/>
<name>A0A6A6PYU0_9PEZI</name>
<dbReference type="InterPro" id="IPR020904">
    <property type="entry name" value="Sc_DH/Rdtase_CS"/>
</dbReference>
<dbReference type="PROSITE" id="PS00061">
    <property type="entry name" value="ADH_SHORT"/>
    <property type="match status" value="1"/>
</dbReference>
<dbReference type="SUPFAM" id="SSF51735">
    <property type="entry name" value="NAD(P)-binding Rossmann-fold domains"/>
    <property type="match status" value="1"/>
</dbReference>
<dbReference type="InterPro" id="IPR002347">
    <property type="entry name" value="SDR_fam"/>
</dbReference>
<dbReference type="PRINTS" id="PR00081">
    <property type="entry name" value="GDHRDH"/>
</dbReference>
<reference evidence="4" key="1">
    <citation type="journal article" date="2020" name="Stud. Mycol.">
        <title>101 Dothideomycetes genomes: a test case for predicting lifestyles and emergence of pathogens.</title>
        <authorList>
            <person name="Haridas S."/>
            <person name="Albert R."/>
            <person name="Binder M."/>
            <person name="Bloem J."/>
            <person name="Labutti K."/>
            <person name="Salamov A."/>
            <person name="Andreopoulos B."/>
            <person name="Baker S."/>
            <person name="Barry K."/>
            <person name="Bills G."/>
            <person name="Bluhm B."/>
            <person name="Cannon C."/>
            <person name="Castanera R."/>
            <person name="Culley D."/>
            <person name="Daum C."/>
            <person name="Ezra D."/>
            <person name="Gonzalez J."/>
            <person name="Henrissat B."/>
            <person name="Kuo A."/>
            <person name="Liang C."/>
            <person name="Lipzen A."/>
            <person name="Lutzoni F."/>
            <person name="Magnuson J."/>
            <person name="Mondo S."/>
            <person name="Nolan M."/>
            <person name="Ohm R."/>
            <person name="Pangilinan J."/>
            <person name="Park H.-J."/>
            <person name="Ramirez L."/>
            <person name="Alfaro M."/>
            <person name="Sun H."/>
            <person name="Tritt A."/>
            <person name="Yoshinaga Y."/>
            <person name="Zwiers L.-H."/>
            <person name="Turgeon B."/>
            <person name="Goodwin S."/>
            <person name="Spatafora J."/>
            <person name="Crous P."/>
            <person name="Grigoriev I."/>
        </authorList>
    </citation>
    <scope>NUCLEOTIDE SEQUENCE</scope>
    <source>
        <strain evidence="4">CBS 113389</strain>
    </source>
</reference>
<proteinExistence type="inferred from homology"/>
<dbReference type="PANTHER" id="PTHR43180:SF31">
    <property type="entry name" value="CHAIN DEHYDROGENASE_REDUCTASE, PUTATIVE (AFU_ORTHOLOGUE AFUA_2G16570)-RELATED"/>
    <property type="match status" value="1"/>
</dbReference>
<dbReference type="GeneID" id="54479845"/>